<dbReference type="GeneID" id="54422408"/>
<reference evidence="8" key="2">
    <citation type="submission" date="2020-04" db="EMBL/GenBank/DDBJ databases">
        <authorList>
            <consortium name="NCBI Genome Project"/>
        </authorList>
    </citation>
    <scope>NUCLEOTIDE SEQUENCE</scope>
    <source>
        <strain evidence="8">CBS 781.70</strain>
    </source>
</reference>
<dbReference type="Pfam" id="PF04063">
    <property type="entry name" value="DUF383"/>
    <property type="match status" value="1"/>
</dbReference>
<dbReference type="AlphaFoldDB" id="A0A6G1G473"/>
<proteinExistence type="inferred from homology"/>
<feature type="domain" description="Protein HGH1 N-terminal" evidence="4">
    <location>
        <begin position="94"/>
        <end position="291"/>
    </location>
</feature>
<evidence type="ECO:0000256" key="2">
    <source>
        <dbReference type="ARBA" id="ARBA00014076"/>
    </source>
</evidence>
<keyword evidence="7" id="KW-1185">Reference proteome</keyword>
<dbReference type="PANTHER" id="PTHR13387">
    <property type="entry name" value="PROTEIN HGH1 HOMOLOG"/>
    <property type="match status" value="1"/>
</dbReference>
<evidence type="ECO:0000256" key="3">
    <source>
        <dbReference type="SAM" id="MobiDB-lite"/>
    </source>
</evidence>
<dbReference type="OrthoDB" id="338814at2759"/>
<evidence type="ECO:0000313" key="7">
    <source>
        <dbReference type="Proteomes" id="UP000504638"/>
    </source>
</evidence>
<dbReference type="EMBL" id="ML975156">
    <property type="protein sequence ID" value="KAF1812818.1"/>
    <property type="molecule type" value="Genomic_DNA"/>
</dbReference>
<feature type="region of interest" description="Disordered" evidence="3">
    <location>
        <begin position="348"/>
        <end position="392"/>
    </location>
</feature>
<dbReference type="Pfam" id="PF04064">
    <property type="entry name" value="DUF384"/>
    <property type="match status" value="1"/>
</dbReference>
<evidence type="ECO:0000259" key="4">
    <source>
        <dbReference type="Pfam" id="PF04063"/>
    </source>
</evidence>
<protein>
    <recommendedName>
        <fullName evidence="2">Protein HGH1 homolog</fullName>
    </recommendedName>
</protein>
<feature type="domain" description="Protein HGH1 C-terminal" evidence="5">
    <location>
        <begin position="297"/>
        <end position="350"/>
    </location>
</feature>
<dbReference type="SUPFAM" id="SSF48371">
    <property type="entry name" value="ARM repeat"/>
    <property type="match status" value="1"/>
</dbReference>
<sequence length="392" mass="44189">MSTELEDLVEFLHHGNTQVRQIAVENLVGFSTAQPDLFRAREHEPIKDLKLLVKDYPPIAKNALTMLINLTEGADILENLSGDNEFIMSLLSRITNPKEESADLIAMLLSNLTKSEKLKGLLDTKVPERKELSRSQNAMDQLMDCFVKGAEGGYNKHANFDYLSYAMADLAQYPEGQQYFTRPRKDDEDIIPVTKLTVFTEHSSVIRRRGVASTIKNLAFAIPTHPQLLSPIPPRLPTPSDFPDEGANLLPYILLPLMGPEEYSDQDTEEMLEDLQLLPPDKRREPEPDIVKTHLETLLLLTTTKDGRETLRRIKTYPIVRECHVHVEDDDVTEACDRLVQVLMRGEEGEAESLPEGPGPGARGLLTTPSQSQIKEVEEEEDDEDDQIIEVL</sequence>
<organism evidence="6">
    <name type="scientific">Eremomyces bilateralis CBS 781.70</name>
    <dbReference type="NCBI Taxonomy" id="1392243"/>
    <lineage>
        <taxon>Eukaryota</taxon>
        <taxon>Fungi</taxon>
        <taxon>Dikarya</taxon>
        <taxon>Ascomycota</taxon>
        <taxon>Pezizomycotina</taxon>
        <taxon>Dothideomycetes</taxon>
        <taxon>Dothideomycetes incertae sedis</taxon>
        <taxon>Eremomycetales</taxon>
        <taxon>Eremomycetaceae</taxon>
        <taxon>Eremomyces</taxon>
    </lineage>
</organism>
<name>A0A6G1G473_9PEZI</name>
<reference evidence="8" key="3">
    <citation type="submission" date="2025-04" db="UniProtKB">
        <authorList>
            <consortium name="RefSeq"/>
        </authorList>
    </citation>
    <scope>IDENTIFICATION</scope>
    <source>
        <strain evidence="8">CBS 781.70</strain>
    </source>
</reference>
<dbReference type="InterPro" id="IPR016024">
    <property type="entry name" value="ARM-type_fold"/>
</dbReference>
<gene>
    <name evidence="6 8" type="ORF">P152DRAFT_481713</name>
</gene>
<dbReference type="Gene3D" id="1.25.10.10">
    <property type="entry name" value="Leucine-rich Repeat Variant"/>
    <property type="match status" value="1"/>
</dbReference>
<evidence type="ECO:0000256" key="1">
    <source>
        <dbReference type="ARBA" id="ARBA00006712"/>
    </source>
</evidence>
<accession>A0A6G1G473</accession>
<dbReference type="InterPro" id="IPR011989">
    <property type="entry name" value="ARM-like"/>
</dbReference>
<feature type="compositionally biased region" description="Acidic residues" evidence="3">
    <location>
        <begin position="377"/>
        <end position="392"/>
    </location>
</feature>
<dbReference type="InterPro" id="IPR007205">
    <property type="entry name" value="Protein_HGH1_N"/>
</dbReference>
<evidence type="ECO:0000313" key="8">
    <source>
        <dbReference type="RefSeq" id="XP_033534449.1"/>
    </source>
</evidence>
<dbReference type="Proteomes" id="UP000504638">
    <property type="component" value="Unplaced"/>
</dbReference>
<dbReference type="InterPro" id="IPR007206">
    <property type="entry name" value="Protein_HGH1_C"/>
</dbReference>
<dbReference type="RefSeq" id="XP_033534449.1">
    <property type="nucleotide sequence ID" value="XM_033681838.1"/>
</dbReference>
<dbReference type="InterPro" id="IPR039717">
    <property type="entry name" value="Hgh1"/>
</dbReference>
<dbReference type="PANTHER" id="PTHR13387:SF9">
    <property type="entry name" value="PROTEIN HGH1 HOMOLOG"/>
    <property type="match status" value="1"/>
</dbReference>
<reference evidence="6 8" key="1">
    <citation type="submission" date="2020-01" db="EMBL/GenBank/DDBJ databases">
        <authorList>
            <consortium name="DOE Joint Genome Institute"/>
            <person name="Haridas S."/>
            <person name="Albert R."/>
            <person name="Binder M."/>
            <person name="Bloem J."/>
            <person name="Labutti K."/>
            <person name="Salamov A."/>
            <person name="Andreopoulos B."/>
            <person name="Baker S.E."/>
            <person name="Barry K."/>
            <person name="Bills G."/>
            <person name="Bluhm B.H."/>
            <person name="Cannon C."/>
            <person name="Castanera R."/>
            <person name="Culley D.E."/>
            <person name="Daum C."/>
            <person name="Ezra D."/>
            <person name="Gonzalez J.B."/>
            <person name="Henrissat B."/>
            <person name="Kuo A."/>
            <person name="Liang C."/>
            <person name="Lipzen A."/>
            <person name="Lutzoni F."/>
            <person name="Magnuson J."/>
            <person name="Mondo S."/>
            <person name="Nolan M."/>
            <person name="Ohm R."/>
            <person name="Pangilinan J."/>
            <person name="Park H.-J."/>
            <person name="Ramirez L."/>
            <person name="Alfaro M."/>
            <person name="Sun H."/>
            <person name="Tritt A."/>
            <person name="Yoshinaga Y."/>
            <person name="Zwiers L.-H."/>
            <person name="Turgeon B.G."/>
            <person name="Goodwin S.B."/>
            <person name="Spatafora J.W."/>
            <person name="Crous P.W."/>
            <person name="Grigoriev I.V."/>
        </authorList>
    </citation>
    <scope>NUCLEOTIDE SEQUENCE</scope>
    <source>
        <strain evidence="6 8">CBS 781.70</strain>
    </source>
</reference>
<evidence type="ECO:0000259" key="5">
    <source>
        <dbReference type="Pfam" id="PF04064"/>
    </source>
</evidence>
<evidence type="ECO:0000313" key="6">
    <source>
        <dbReference type="EMBL" id="KAF1812818.1"/>
    </source>
</evidence>
<comment type="similarity">
    <text evidence="1">Belongs to the HGH1 family.</text>
</comment>